<proteinExistence type="predicted"/>
<dbReference type="EMBL" id="CP036426">
    <property type="protein sequence ID" value="QDV34406.1"/>
    <property type="molecule type" value="Genomic_DNA"/>
</dbReference>
<evidence type="ECO:0000313" key="1">
    <source>
        <dbReference type="EMBL" id="QDV33167.1"/>
    </source>
</evidence>
<dbReference type="KEGG" id="tpla:ElP_10090"/>
<evidence type="ECO:0000313" key="3">
    <source>
        <dbReference type="EMBL" id="QDV34406.1"/>
    </source>
</evidence>
<dbReference type="EMBL" id="CP036426">
    <property type="protein sequence ID" value="QDV37799.1"/>
    <property type="molecule type" value="Genomic_DNA"/>
</dbReference>
<organism evidence="2 7">
    <name type="scientific">Tautonia plasticadhaerens</name>
    <dbReference type="NCBI Taxonomy" id="2527974"/>
    <lineage>
        <taxon>Bacteria</taxon>
        <taxon>Pseudomonadati</taxon>
        <taxon>Planctomycetota</taxon>
        <taxon>Planctomycetia</taxon>
        <taxon>Isosphaerales</taxon>
        <taxon>Isosphaeraceae</taxon>
        <taxon>Tautonia</taxon>
    </lineage>
</organism>
<dbReference type="Proteomes" id="UP000317835">
    <property type="component" value="Chromosome"/>
</dbReference>
<protein>
    <submittedName>
        <fullName evidence="2">Uncharacterized protein</fullName>
    </submittedName>
</protein>
<dbReference type="KEGG" id="tpla:ElP_22920"/>
<dbReference type="KEGG" id="tpla:ElP_57450"/>
<keyword evidence="7" id="KW-1185">Reference proteome</keyword>
<dbReference type="RefSeq" id="WP_197446284.1">
    <property type="nucleotide sequence ID" value="NZ_CP036426.1"/>
</dbReference>
<dbReference type="KEGG" id="tpla:ElP_45210"/>
<dbReference type="EMBL" id="CP036426">
    <property type="protein sequence ID" value="QDV34467.1"/>
    <property type="molecule type" value="Genomic_DNA"/>
</dbReference>
<dbReference type="EMBL" id="CP036426">
    <property type="protein sequence ID" value="QDV36593.1"/>
    <property type="molecule type" value="Genomic_DNA"/>
</dbReference>
<dbReference type="KEGG" id="tpla:ElP_23560"/>
<evidence type="ECO:0000313" key="4">
    <source>
        <dbReference type="EMBL" id="QDV34467.1"/>
    </source>
</evidence>
<gene>
    <name evidence="1" type="ORF">ElP_10090</name>
    <name evidence="2" type="ORF">ElP_20340</name>
    <name evidence="3" type="ORF">ElP_22920</name>
    <name evidence="4" type="ORF">ElP_23560</name>
    <name evidence="5" type="ORF">ElP_45210</name>
    <name evidence="6" type="ORF">ElP_57450</name>
</gene>
<dbReference type="AlphaFoldDB" id="A0A518GZY3"/>
<sequence>MRTPDSGLTPEQAADAERIYQALHAASEEDHWRIAQLLASRGDDRLFGQTEHEVRDLVHKTGAKAIQAALDGRKKGGTGGRA</sequence>
<evidence type="ECO:0000313" key="6">
    <source>
        <dbReference type="EMBL" id="QDV37799.1"/>
    </source>
</evidence>
<evidence type="ECO:0000313" key="2">
    <source>
        <dbReference type="EMBL" id="QDV34151.1"/>
    </source>
</evidence>
<evidence type="ECO:0000313" key="7">
    <source>
        <dbReference type="Proteomes" id="UP000317835"/>
    </source>
</evidence>
<name>A0A518GZY3_9BACT</name>
<dbReference type="KEGG" id="tpla:ElP_20340"/>
<accession>A0A518GZY3</accession>
<evidence type="ECO:0000313" key="5">
    <source>
        <dbReference type="EMBL" id="QDV36593.1"/>
    </source>
</evidence>
<dbReference type="EMBL" id="CP036426">
    <property type="protein sequence ID" value="QDV33167.1"/>
    <property type="molecule type" value="Genomic_DNA"/>
</dbReference>
<reference evidence="2 7" key="1">
    <citation type="submission" date="2019-02" db="EMBL/GenBank/DDBJ databases">
        <title>Deep-cultivation of Planctomycetes and their phenomic and genomic characterization uncovers novel biology.</title>
        <authorList>
            <person name="Wiegand S."/>
            <person name="Jogler M."/>
            <person name="Boedeker C."/>
            <person name="Pinto D."/>
            <person name="Vollmers J."/>
            <person name="Rivas-Marin E."/>
            <person name="Kohn T."/>
            <person name="Peeters S.H."/>
            <person name="Heuer A."/>
            <person name="Rast P."/>
            <person name="Oberbeckmann S."/>
            <person name="Bunk B."/>
            <person name="Jeske O."/>
            <person name="Meyerdierks A."/>
            <person name="Storesund J.E."/>
            <person name="Kallscheuer N."/>
            <person name="Luecker S."/>
            <person name="Lage O.M."/>
            <person name="Pohl T."/>
            <person name="Merkel B.J."/>
            <person name="Hornburger P."/>
            <person name="Mueller R.-W."/>
            <person name="Bruemmer F."/>
            <person name="Labrenz M."/>
            <person name="Spormann A.M."/>
            <person name="Op den Camp H."/>
            <person name="Overmann J."/>
            <person name="Amann R."/>
            <person name="Jetten M.S.M."/>
            <person name="Mascher T."/>
            <person name="Medema M.H."/>
            <person name="Devos D.P."/>
            <person name="Kaster A.-K."/>
            <person name="Ovreas L."/>
            <person name="Rohde M."/>
            <person name="Galperin M.Y."/>
            <person name="Jogler C."/>
        </authorList>
    </citation>
    <scope>NUCLEOTIDE SEQUENCE [LARGE SCALE GENOMIC DNA]</scope>
    <source>
        <strain evidence="2 7">ElP</strain>
    </source>
</reference>
<dbReference type="EMBL" id="CP036426">
    <property type="protein sequence ID" value="QDV34151.1"/>
    <property type="molecule type" value="Genomic_DNA"/>
</dbReference>